<dbReference type="PANTHER" id="PTHR33498:SF1">
    <property type="entry name" value="TRANSPOSASE FOR INSERTION SEQUENCE ELEMENT IS1557"/>
    <property type="match status" value="1"/>
</dbReference>
<accession>A0A2V3VXN2</accession>
<feature type="domain" description="Transposase IS204/IS1001/IS1096/IS1165 DDE" evidence="1">
    <location>
        <begin position="167"/>
        <end position="418"/>
    </location>
</feature>
<keyword evidence="3" id="KW-1185">Reference proteome</keyword>
<dbReference type="AlphaFoldDB" id="A0A2V3VXN2"/>
<dbReference type="Proteomes" id="UP000247922">
    <property type="component" value="Unassembled WGS sequence"/>
</dbReference>
<evidence type="ECO:0000313" key="2">
    <source>
        <dbReference type="EMBL" id="PXW85448.1"/>
    </source>
</evidence>
<proteinExistence type="predicted"/>
<dbReference type="PANTHER" id="PTHR33498">
    <property type="entry name" value="TRANSPOSASE FOR INSERTION SEQUENCE ELEMENT IS1557"/>
    <property type="match status" value="1"/>
</dbReference>
<dbReference type="InterPro" id="IPR047951">
    <property type="entry name" value="Transpos_ISL3"/>
</dbReference>
<sequence length="444" mass="51560">MSISNDIRKLLDIQDENITFEENCVHIEQYKGKTCKFVKGRLTYEPTSCAKCSAIKEGASIFKNGTQTSRITIPIAGAYPTYLLLKKQRFMCQACGSSFTAKTPVVNDHCFIAKTSKVQVLIKSAEAQSIKNISKDCYLSHTTIQRVINAEAKQCKPYNQTLPKHVSFDEFKYAKGLMAFEYIDAETGDILDILEGRDRRTIQNHFITHYSLKDRMNVETVTIDMNAGYVSSIKELFPNVKIIIDRFHLVQLVNRSMNKTRVKIMNKFHTSNGEDMKKYRRLKAYWKLFLKKESDLSYTEYKHYPLFGQRLESAIVQEMLAYDEELAINYNLYQSLLRAMNQRDFKALENILNQRCPNETSTYLRTSLKTLRKHLPYTENSFNYPYNNGRIEGINNKIKVLNRVAYGYRNFKNYKNRIILHFNLKAIEQSVGKTIENETRPTAA</sequence>
<evidence type="ECO:0000259" key="1">
    <source>
        <dbReference type="Pfam" id="PF01610"/>
    </source>
</evidence>
<reference evidence="2 3" key="1">
    <citation type="submission" date="2018-05" db="EMBL/GenBank/DDBJ databases">
        <title>Genomic Encyclopedia of Type Strains, Phase IV (KMG-IV): sequencing the most valuable type-strain genomes for metagenomic binning, comparative biology and taxonomic classification.</title>
        <authorList>
            <person name="Goeker M."/>
        </authorList>
    </citation>
    <scope>NUCLEOTIDE SEQUENCE [LARGE SCALE GENOMIC DNA]</scope>
    <source>
        <strain evidence="2 3">DSM 22440</strain>
    </source>
</reference>
<dbReference type="OrthoDB" id="6197054at2"/>
<dbReference type="Pfam" id="PF01610">
    <property type="entry name" value="DDE_Tnp_ISL3"/>
    <property type="match status" value="1"/>
</dbReference>
<dbReference type="RefSeq" id="WP_110252294.1">
    <property type="nucleotide sequence ID" value="NZ_QJJR01000033.1"/>
</dbReference>
<protein>
    <submittedName>
        <fullName evidence="2">Transposase</fullName>
    </submittedName>
</protein>
<evidence type="ECO:0000313" key="3">
    <source>
        <dbReference type="Proteomes" id="UP000247922"/>
    </source>
</evidence>
<dbReference type="EMBL" id="QJJR01000033">
    <property type="protein sequence ID" value="PXW85448.1"/>
    <property type="molecule type" value="Genomic_DNA"/>
</dbReference>
<dbReference type="NCBIfam" id="NF033550">
    <property type="entry name" value="transpos_ISL3"/>
    <property type="match status" value="1"/>
</dbReference>
<organism evidence="2 3">
    <name type="scientific">Streptohalobacillus salinus</name>
    <dbReference type="NCBI Taxonomy" id="621096"/>
    <lineage>
        <taxon>Bacteria</taxon>
        <taxon>Bacillati</taxon>
        <taxon>Bacillota</taxon>
        <taxon>Bacilli</taxon>
        <taxon>Bacillales</taxon>
        <taxon>Bacillaceae</taxon>
        <taxon>Streptohalobacillus</taxon>
    </lineage>
</organism>
<dbReference type="InterPro" id="IPR002560">
    <property type="entry name" value="Transposase_DDE"/>
</dbReference>
<comment type="caution">
    <text evidence="2">The sequence shown here is derived from an EMBL/GenBank/DDBJ whole genome shotgun (WGS) entry which is preliminary data.</text>
</comment>
<gene>
    <name evidence="2" type="ORF">DES38_1331</name>
</gene>
<name>A0A2V3VXN2_9BACI</name>